<dbReference type="CDD" id="cd18793">
    <property type="entry name" value="SF2_C_SNF"/>
    <property type="match status" value="1"/>
</dbReference>
<dbReference type="InterPro" id="IPR049730">
    <property type="entry name" value="SNF2/RAD54-like_C"/>
</dbReference>
<accession>A0A367IST6</accession>
<evidence type="ECO:0000313" key="5">
    <source>
        <dbReference type="EMBL" id="RCH80754.1"/>
    </source>
</evidence>
<keyword evidence="6" id="KW-1185">Reference proteome</keyword>
<dbReference type="GO" id="GO:0005634">
    <property type="term" value="C:nucleus"/>
    <property type="evidence" value="ECO:0007669"/>
    <property type="project" value="TreeGrafter"/>
</dbReference>
<dbReference type="Proteomes" id="UP000253551">
    <property type="component" value="Unassembled WGS sequence"/>
</dbReference>
<evidence type="ECO:0000259" key="4">
    <source>
        <dbReference type="PROSITE" id="PS51194"/>
    </source>
</evidence>
<comment type="caution">
    <text evidence="5">The sequence shown here is derived from an EMBL/GenBank/DDBJ whole genome shotgun (WGS) entry which is preliminary data.</text>
</comment>
<reference evidence="5 6" key="1">
    <citation type="journal article" date="2018" name="G3 (Bethesda)">
        <title>Phylogenetic and Phylogenomic Definition of Rhizopus Species.</title>
        <authorList>
            <person name="Gryganskyi A.P."/>
            <person name="Golan J."/>
            <person name="Dolatabadi S."/>
            <person name="Mondo S."/>
            <person name="Robb S."/>
            <person name="Idnurm A."/>
            <person name="Muszewska A."/>
            <person name="Steczkiewicz K."/>
            <person name="Masonjones S."/>
            <person name="Liao H.L."/>
            <person name="Gajdeczka M.T."/>
            <person name="Anike F."/>
            <person name="Vuek A."/>
            <person name="Anishchenko I.M."/>
            <person name="Voigt K."/>
            <person name="de Hoog G.S."/>
            <person name="Smith M.E."/>
            <person name="Heitman J."/>
            <person name="Vilgalys R."/>
            <person name="Stajich J.E."/>
        </authorList>
    </citation>
    <scope>NUCLEOTIDE SEQUENCE [LARGE SCALE GENOMIC DNA]</scope>
    <source>
        <strain evidence="5 6">LSU 92-RS-03</strain>
    </source>
</reference>
<dbReference type="Gene3D" id="3.40.50.300">
    <property type="entry name" value="P-loop containing nucleotide triphosphate hydrolases"/>
    <property type="match status" value="1"/>
</dbReference>
<dbReference type="GO" id="GO:0008094">
    <property type="term" value="F:ATP-dependent activity, acting on DNA"/>
    <property type="evidence" value="ECO:0007669"/>
    <property type="project" value="TreeGrafter"/>
</dbReference>
<dbReference type="InterPro" id="IPR001650">
    <property type="entry name" value="Helicase_C-like"/>
</dbReference>
<evidence type="ECO:0000256" key="2">
    <source>
        <dbReference type="ARBA" id="ARBA00022801"/>
    </source>
</evidence>
<dbReference type="SUPFAM" id="SSF52540">
    <property type="entry name" value="P-loop containing nucleoside triphosphate hydrolases"/>
    <property type="match status" value="1"/>
</dbReference>
<feature type="non-terminal residue" evidence="5">
    <location>
        <position position="1"/>
    </location>
</feature>
<evidence type="ECO:0000313" key="6">
    <source>
        <dbReference type="Proteomes" id="UP000253551"/>
    </source>
</evidence>
<dbReference type="PROSITE" id="PS51194">
    <property type="entry name" value="HELICASE_CTER"/>
    <property type="match status" value="1"/>
</dbReference>
<evidence type="ECO:0000256" key="3">
    <source>
        <dbReference type="ARBA" id="ARBA00022840"/>
    </source>
</evidence>
<dbReference type="PANTHER" id="PTHR45626">
    <property type="entry name" value="TRANSCRIPTION TERMINATION FACTOR 2-RELATED"/>
    <property type="match status" value="1"/>
</dbReference>
<dbReference type="InterPro" id="IPR027417">
    <property type="entry name" value="P-loop_NTPase"/>
</dbReference>
<dbReference type="GO" id="GO:0005524">
    <property type="term" value="F:ATP binding"/>
    <property type="evidence" value="ECO:0007669"/>
    <property type="project" value="UniProtKB-KW"/>
</dbReference>
<sequence>GEALSQSKILCQLYHGGLSTYNRKQGLQRFNHDPTMRVMVMSLKAGGIGLNLQRANHMVILDRWWNPATMDQAVARIHRMTQAKQTYNKLFQQIVENEDVDGENVEEDIKELEIKIIIPNDKRKPAEVITLDDDDDIPTTLKEITIGDNGSNYFDPITLDDDMDDELHEIEIIIRNDEQESFSKDFSKDFPRDFFDEFSGEIQELENNITQEELCAFTEMDLT</sequence>
<dbReference type="OrthoDB" id="448448at2759"/>
<dbReference type="SMART" id="SM00490">
    <property type="entry name" value="HELICc"/>
    <property type="match status" value="1"/>
</dbReference>
<organism evidence="5 6">
    <name type="scientific">Rhizopus stolonifer</name>
    <name type="common">Rhizopus nigricans</name>
    <dbReference type="NCBI Taxonomy" id="4846"/>
    <lineage>
        <taxon>Eukaryota</taxon>
        <taxon>Fungi</taxon>
        <taxon>Fungi incertae sedis</taxon>
        <taxon>Mucoromycota</taxon>
        <taxon>Mucoromycotina</taxon>
        <taxon>Mucoromycetes</taxon>
        <taxon>Mucorales</taxon>
        <taxon>Mucorineae</taxon>
        <taxon>Rhizopodaceae</taxon>
        <taxon>Rhizopus</taxon>
    </lineage>
</organism>
<dbReference type="GO" id="GO:0006281">
    <property type="term" value="P:DNA repair"/>
    <property type="evidence" value="ECO:0007669"/>
    <property type="project" value="TreeGrafter"/>
</dbReference>
<name>A0A367IST6_RHIST</name>
<dbReference type="STRING" id="4846.A0A367IST6"/>
<evidence type="ECO:0000256" key="1">
    <source>
        <dbReference type="ARBA" id="ARBA00022741"/>
    </source>
</evidence>
<protein>
    <recommendedName>
        <fullName evidence="4">Helicase C-terminal domain-containing protein</fullName>
    </recommendedName>
</protein>
<gene>
    <name evidence="5" type="ORF">CU098_001389</name>
</gene>
<dbReference type="InterPro" id="IPR050628">
    <property type="entry name" value="SNF2_RAD54_helicase_TF"/>
</dbReference>
<keyword evidence="3" id="KW-0067">ATP-binding</keyword>
<dbReference type="EMBL" id="PJQM01005838">
    <property type="protein sequence ID" value="RCH80754.1"/>
    <property type="molecule type" value="Genomic_DNA"/>
</dbReference>
<proteinExistence type="predicted"/>
<keyword evidence="1" id="KW-0547">Nucleotide-binding</keyword>
<keyword evidence="2" id="KW-0378">Hydrolase</keyword>
<dbReference type="PANTHER" id="PTHR45626:SF22">
    <property type="entry name" value="DNA REPAIR PROTEIN RAD5"/>
    <property type="match status" value="1"/>
</dbReference>
<dbReference type="GO" id="GO:0016787">
    <property type="term" value="F:hydrolase activity"/>
    <property type="evidence" value="ECO:0007669"/>
    <property type="project" value="UniProtKB-KW"/>
</dbReference>
<dbReference type="AlphaFoldDB" id="A0A367IST6"/>
<dbReference type="Pfam" id="PF00271">
    <property type="entry name" value="Helicase_C"/>
    <property type="match status" value="1"/>
</dbReference>
<feature type="domain" description="Helicase C-terminal" evidence="4">
    <location>
        <begin position="1"/>
        <end position="113"/>
    </location>
</feature>